<protein>
    <recommendedName>
        <fullName evidence="8">U-box domain-containing protein</fullName>
    </recommendedName>
</protein>
<keyword evidence="3" id="KW-1133">Transmembrane helix</keyword>
<dbReference type="Gene3D" id="1.10.150.50">
    <property type="entry name" value="Transcription Factor, Ets-1"/>
    <property type="match status" value="1"/>
</dbReference>
<keyword evidence="7" id="KW-1185">Reference proteome</keyword>
<dbReference type="InterPro" id="IPR013083">
    <property type="entry name" value="Znf_RING/FYVE/PHD"/>
</dbReference>
<evidence type="ECO:0000256" key="2">
    <source>
        <dbReference type="SAM" id="MobiDB-lite"/>
    </source>
</evidence>
<sequence length="1255" mass="135010">MASADPWAALREWVALLPVVEDFGLDDALLDLLFEEAARVEDHNAKEGVTNKTKKTWDGLSKQLEDARKLEAKKKRASSSKVKAKAGEEEKKEEKATLGVKELTKLLKAVETRYGAEYSAGAAAGKALAEASDAVTASIAKLYRRRARDLHPDRNQGKPDARERFDRFQRSSAVLKNTGHRLRYFKEMRAAHAAKGYDVTQLELNRYMWHSMWMERNLEALGFGEDAPERPLMIQSEEAMQSPLKPTVLRESVVGDAAKFVVVELKLPAKFLEAVRAVECVAEMISGDGVLENVSAPLLVDDLANWAGETHLVGTATVPSLGAGGWDITWRVGVAKSTGEMSWSSPSAGAYVEVVDAKRRERELVALQHVDTCVKHTQHLERLLAEAEGWGGLADADLDRAAAQLERAITRCAGAANRAFGAPGASVLVGNARRAVDRAKPVHGRLEDRRAMRLKRKVRRDFANDARDRVWSGTFGSWIAAVTAEDLERSHGDANRLFQALVDVDWATDVELDLAAERGTSLFSRRNVDKLRDAAQAYRDKADEQRREREAAAAAAKRFDARAEAAAERRRREESERFDREMAFFKAQQEATAVFARREEETADDGFPAYDAAAFEGPPAPPAPVAPPAPAPAAPAYPAYAPEVSPEADVAGAGDDLYCPITHELFGDPVVLAGDGHTYERRAITEWFQRGNATSPLTSAPLEPSQRALVPNYSVRRLADEHRATTAAAAAAPPALRALRALSAPPPPVAAPPRAAAPVVSPPSSPAGVAGDLARFLDALDLGRDARRTLEAQCVENEILDFDTAKLISAEDWRDCGVKVGTRKKILHAFASYNRSMPSPGFVAVASSDDAPFDAALAAEGARGLAAARTAREGSGPRSLDALGVALRVGCELRVLDGNATLELRAGRRRRRFDVAAPCAGPWPACGRGAPATPLLCAVSSPRSAARRGRAPLALVTSYSDFGFFHTFLRWALNRLCHADLRGLPTYAFVGAPLARGAPPRAPGCPSAVEERLGHTSKALSLYALGVLGVADALLFLDSDAWVAGAAFGRPFLETFAAAARGGEVALPAPCYRQFFGAAVLLATATPWAVGFLARWFRLRLRCGPKDQPSLWHLVLRAAGRDDAADAVLGAYHDARCVDAAGALTKRDCACAPGGVVSRADATCGYYAAWDRANAAFLGDVFAGAVNDTGVLYEVAAPLLVPGGRVAYLPNAGRRDPLLCGDTAPLRHVKFLRKADRDLDARCGAPPPGLLFKGD</sequence>
<dbReference type="InParanoid" id="F0YDW7"/>
<feature type="coiled-coil region" evidence="1">
    <location>
        <begin position="528"/>
        <end position="576"/>
    </location>
</feature>
<evidence type="ECO:0000259" key="4">
    <source>
        <dbReference type="PROSITE" id="PS50076"/>
    </source>
</evidence>
<evidence type="ECO:0008006" key="8">
    <source>
        <dbReference type="Google" id="ProtNLM"/>
    </source>
</evidence>
<dbReference type="SMART" id="SM00454">
    <property type="entry name" value="SAM"/>
    <property type="match status" value="1"/>
</dbReference>
<dbReference type="KEGG" id="aaf:AURANDRAFT_71925"/>
<accession>F0YDW7</accession>
<dbReference type="GO" id="GO:0004842">
    <property type="term" value="F:ubiquitin-protein transferase activity"/>
    <property type="evidence" value="ECO:0007669"/>
    <property type="project" value="InterPro"/>
</dbReference>
<dbReference type="PROSITE" id="PS50076">
    <property type="entry name" value="DNAJ_2"/>
    <property type="match status" value="1"/>
</dbReference>
<dbReference type="InterPro" id="IPR001660">
    <property type="entry name" value="SAM"/>
</dbReference>
<feature type="transmembrane region" description="Helical" evidence="3">
    <location>
        <begin position="1075"/>
        <end position="1097"/>
    </location>
</feature>
<dbReference type="SUPFAM" id="SSF46565">
    <property type="entry name" value="Chaperone J-domain"/>
    <property type="match status" value="1"/>
</dbReference>
<dbReference type="OrthoDB" id="204490at2759"/>
<feature type="region of interest" description="Disordered" evidence="2">
    <location>
        <begin position="69"/>
        <end position="94"/>
    </location>
</feature>
<keyword evidence="3" id="KW-0812">Transmembrane</keyword>
<dbReference type="SUPFAM" id="SSF57850">
    <property type="entry name" value="RING/U-box"/>
    <property type="match status" value="1"/>
</dbReference>
<dbReference type="InterPro" id="IPR001623">
    <property type="entry name" value="DnaJ_domain"/>
</dbReference>
<feature type="compositionally biased region" description="Pro residues" evidence="2">
    <location>
        <begin position="618"/>
        <end position="635"/>
    </location>
</feature>
<evidence type="ECO:0000313" key="6">
    <source>
        <dbReference type="EMBL" id="EGB06698.1"/>
    </source>
</evidence>
<dbReference type="PROSITE" id="PS51698">
    <property type="entry name" value="U_BOX"/>
    <property type="match status" value="1"/>
</dbReference>
<dbReference type="PANTHER" id="PTHR23315">
    <property type="entry name" value="U BOX DOMAIN-CONTAINING"/>
    <property type="match status" value="1"/>
</dbReference>
<organism evidence="7">
    <name type="scientific">Aureococcus anophagefferens</name>
    <name type="common">Harmful bloom alga</name>
    <dbReference type="NCBI Taxonomy" id="44056"/>
    <lineage>
        <taxon>Eukaryota</taxon>
        <taxon>Sar</taxon>
        <taxon>Stramenopiles</taxon>
        <taxon>Ochrophyta</taxon>
        <taxon>Pelagophyceae</taxon>
        <taxon>Pelagomonadales</taxon>
        <taxon>Pelagomonadaceae</taxon>
        <taxon>Aureococcus</taxon>
    </lineage>
</organism>
<evidence type="ECO:0000313" key="7">
    <source>
        <dbReference type="Proteomes" id="UP000002729"/>
    </source>
</evidence>
<evidence type="ECO:0000259" key="5">
    <source>
        <dbReference type="PROSITE" id="PS51698"/>
    </source>
</evidence>
<dbReference type="InterPro" id="IPR036869">
    <property type="entry name" value="J_dom_sf"/>
</dbReference>
<dbReference type="InterPro" id="IPR003613">
    <property type="entry name" value="Ubox_domain"/>
</dbReference>
<dbReference type="Gene3D" id="3.30.40.10">
    <property type="entry name" value="Zinc/RING finger domain, C3HC4 (zinc finger)"/>
    <property type="match status" value="1"/>
</dbReference>
<name>F0YDW7_AURAN</name>
<feature type="compositionally biased region" description="Basic residues" evidence="2">
    <location>
        <begin position="71"/>
        <end position="84"/>
    </location>
</feature>
<feature type="compositionally biased region" description="Basic and acidic residues" evidence="2">
    <location>
        <begin position="85"/>
        <end position="94"/>
    </location>
</feature>
<dbReference type="Pfam" id="PF00226">
    <property type="entry name" value="DnaJ"/>
    <property type="match status" value="1"/>
</dbReference>
<dbReference type="Pfam" id="PF04564">
    <property type="entry name" value="U-box"/>
    <property type="match status" value="1"/>
</dbReference>
<dbReference type="GeneID" id="20228468"/>
<dbReference type="CDD" id="cd06257">
    <property type="entry name" value="DnaJ"/>
    <property type="match status" value="1"/>
</dbReference>
<dbReference type="GO" id="GO:0016567">
    <property type="term" value="P:protein ubiquitination"/>
    <property type="evidence" value="ECO:0007669"/>
    <property type="project" value="InterPro"/>
</dbReference>
<feature type="domain" description="J" evidence="4">
    <location>
        <begin position="123"/>
        <end position="188"/>
    </location>
</feature>
<dbReference type="PANTHER" id="PTHR23315:SF7">
    <property type="entry name" value="U-BOX DOMAIN-CONTAINING PROTEIN 4"/>
    <property type="match status" value="1"/>
</dbReference>
<dbReference type="EMBL" id="GL833133">
    <property type="protein sequence ID" value="EGB06698.1"/>
    <property type="molecule type" value="Genomic_DNA"/>
</dbReference>
<gene>
    <name evidence="6" type="ORF">AURANDRAFT_71925</name>
</gene>
<proteinExistence type="predicted"/>
<dbReference type="SMART" id="SM00504">
    <property type="entry name" value="Ubox"/>
    <property type="match status" value="1"/>
</dbReference>
<feature type="domain" description="U-box" evidence="5">
    <location>
        <begin position="652"/>
        <end position="729"/>
    </location>
</feature>
<feature type="region of interest" description="Disordered" evidence="2">
    <location>
        <begin position="614"/>
        <end position="635"/>
    </location>
</feature>
<dbReference type="RefSeq" id="XP_009038449.1">
    <property type="nucleotide sequence ID" value="XM_009040201.1"/>
</dbReference>
<keyword evidence="1" id="KW-0175">Coiled coil</keyword>
<reference evidence="6 7" key="1">
    <citation type="journal article" date="2011" name="Proc. Natl. Acad. Sci. U.S.A.">
        <title>Niche of harmful alga Aureococcus anophagefferens revealed through ecogenomics.</title>
        <authorList>
            <person name="Gobler C.J."/>
            <person name="Berry D.L."/>
            <person name="Dyhrman S.T."/>
            <person name="Wilhelm S.W."/>
            <person name="Salamov A."/>
            <person name="Lobanov A.V."/>
            <person name="Zhang Y."/>
            <person name="Collier J.L."/>
            <person name="Wurch L.L."/>
            <person name="Kustka A.B."/>
            <person name="Dill B.D."/>
            <person name="Shah M."/>
            <person name="VerBerkmoes N.C."/>
            <person name="Kuo A."/>
            <person name="Terry A."/>
            <person name="Pangilinan J."/>
            <person name="Lindquist E.A."/>
            <person name="Lucas S."/>
            <person name="Paulsen I.T."/>
            <person name="Hattenrath-Lehmann T.K."/>
            <person name="Talmage S.C."/>
            <person name="Walker E.A."/>
            <person name="Koch F."/>
            <person name="Burson A.M."/>
            <person name="Marcoval M.A."/>
            <person name="Tang Y.Z."/>
            <person name="Lecleir G.R."/>
            <person name="Coyne K.J."/>
            <person name="Berg G.M."/>
            <person name="Bertrand E.M."/>
            <person name="Saito M.A."/>
            <person name="Gladyshev V.N."/>
            <person name="Grigoriev I.V."/>
        </authorList>
    </citation>
    <scope>NUCLEOTIDE SEQUENCE [LARGE SCALE GENOMIC DNA]</scope>
    <source>
        <strain evidence="7">CCMP 1984</strain>
    </source>
</reference>
<dbReference type="eggNOG" id="KOG0167">
    <property type="taxonomic scope" value="Eukaryota"/>
</dbReference>
<dbReference type="AlphaFoldDB" id="F0YDW7"/>
<dbReference type="InterPro" id="IPR013761">
    <property type="entry name" value="SAM/pointed_sf"/>
</dbReference>
<dbReference type="Gene3D" id="1.10.287.110">
    <property type="entry name" value="DnaJ domain"/>
    <property type="match status" value="1"/>
</dbReference>
<evidence type="ECO:0000256" key="1">
    <source>
        <dbReference type="SAM" id="Coils"/>
    </source>
</evidence>
<dbReference type="Proteomes" id="UP000002729">
    <property type="component" value="Unassembled WGS sequence"/>
</dbReference>
<keyword evidence="3" id="KW-0472">Membrane</keyword>
<evidence type="ECO:0000256" key="3">
    <source>
        <dbReference type="SAM" id="Phobius"/>
    </source>
</evidence>
<dbReference type="CDD" id="cd16655">
    <property type="entry name" value="RING-Ubox_WDSUB1-like"/>
    <property type="match status" value="1"/>
</dbReference>